<dbReference type="Proteomes" id="UP000051497">
    <property type="component" value="Unassembled WGS sequence"/>
</dbReference>
<organism evidence="6">
    <name type="scientific">Candidatus Berkiella aquae</name>
    <dbReference type="NCBI Taxonomy" id="295108"/>
    <lineage>
        <taxon>Bacteria</taxon>
        <taxon>Pseudomonadati</taxon>
        <taxon>Pseudomonadota</taxon>
        <taxon>Gammaproteobacteria</taxon>
        <taxon>Candidatus Berkiellales</taxon>
        <taxon>Candidatus Berkiellaceae</taxon>
        <taxon>Candidatus Berkiella</taxon>
    </lineage>
</organism>
<name>A0A0Q9YM26_9GAMM</name>
<sequence length="476" mass="53590">MIHSPILLKDIAISFSHKICFEDFSIHINYGSRIAIIGRNGCGKTTLLKCLQGTMRPTSGLVQLPQNTRIGYVPQIIENDTSLSGGQRFNKAVTRALSLDPNILLLDEPTNHLDRHNRKSLLRMLQSYPGTLIVVTHDTELLRTCIDTLWHIDNGQIHVFTGAYDDYIRELRNRRSSIEQKISLLKRQKKDIHHALMKEQTRAAKSKAKGTKSIHQRKWPTILSPTKVSRAQETSGRKKSAIEEKKQDLSEQLSNLHLPEIIVPKFSLSSTRIGERNILSIRNGCTGYVGFEPLLQKISLSIGSRDRISIQGDNASGKSTLIKAILDDSRVIKSGDWHTPKLEDVGYLDQHYSTLSAQMTVLETIVTLMPTWSHIEVRRHLNDFLFHKNEEVNNSVSQLSGGEKARLALAQIAARTPKLLILDEITNNLDLETKEHVMQVLKAYPGAMIVISHDADFLDQISIETYLKINNGLLLG</sequence>
<evidence type="ECO:0000256" key="1">
    <source>
        <dbReference type="ARBA" id="ARBA00022737"/>
    </source>
</evidence>
<comment type="caution">
    <text evidence="6">The sequence shown here is derived from an EMBL/GenBank/DDBJ whole genome shotgun (WGS) entry which is preliminary data.</text>
</comment>
<dbReference type="EMBL" id="LKAJ02000003">
    <property type="protein sequence ID" value="MCS5712828.1"/>
    <property type="molecule type" value="Genomic_DNA"/>
</dbReference>
<keyword evidence="2" id="KW-0547">Nucleotide-binding</keyword>
<dbReference type="InterPro" id="IPR017871">
    <property type="entry name" value="ABC_transporter-like_CS"/>
</dbReference>
<dbReference type="InterPro" id="IPR027417">
    <property type="entry name" value="P-loop_NTPase"/>
</dbReference>
<dbReference type="RefSeq" id="WP_075067739.1">
    <property type="nucleotide sequence ID" value="NZ_LKAJ02000003.1"/>
</dbReference>
<evidence type="ECO:0000256" key="2">
    <source>
        <dbReference type="ARBA" id="ARBA00022741"/>
    </source>
</evidence>
<gene>
    <name evidence="6" type="primary">yheS_3</name>
    <name evidence="7" type="ORF">HT99x_015420</name>
    <name evidence="6" type="ORF">HT99x_03156</name>
</gene>
<reference evidence="7" key="2">
    <citation type="journal article" date="2016" name="Genome Announc.">
        <title>Draft Genome Sequences of Two Novel Amoeba-Resistant Intranuclear Bacteria, 'Candidatus Berkiella cookevillensis' and 'Candidatus Berkiella aquae'.</title>
        <authorList>
            <person name="Mehari Y.T."/>
            <person name="Arivett B.A."/>
            <person name="Farone A.L."/>
            <person name="Gunderson J.H."/>
            <person name="Farone M.B."/>
        </authorList>
    </citation>
    <scope>NUCLEOTIDE SEQUENCE</scope>
    <source>
        <strain evidence="7">HT99</strain>
    </source>
</reference>
<evidence type="ECO:0000256" key="4">
    <source>
        <dbReference type="SAM" id="MobiDB-lite"/>
    </source>
</evidence>
<evidence type="ECO:0000259" key="5">
    <source>
        <dbReference type="PROSITE" id="PS50893"/>
    </source>
</evidence>
<dbReference type="EMBL" id="LKAJ01000025">
    <property type="protein sequence ID" value="KRG17719.1"/>
    <property type="molecule type" value="Genomic_DNA"/>
</dbReference>
<protein>
    <submittedName>
        <fullName evidence="7">ATP-binding cassette domain-containing protein</fullName>
    </submittedName>
    <submittedName>
        <fullName evidence="6">Putative ABC transporter ATP-binding protein YheS</fullName>
    </submittedName>
</protein>
<dbReference type="AlphaFoldDB" id="A0A0Q9YM26"/>
<dbReference type="PANTHER" id="PTHR19211">
    <property type="entry name" value="ATP-BINDING TRANSPORT PROTEIN-RELATED"/>
    <property type="match status" value="1"/>
</dbReference>
<evidence type="ECO:0000256" key="3">
    <source>
        <dbReference type="ARBA" id="ARBA00022840"/>
    </source>
</evidence>
<dbReference type="PATRIC" id="fig|1590043.3.peg.3211"/>
<evidence type="ECO:0000313" key="8">
    <source>
        <dbReference type="Proteomes" id="UP000051497"/>
    </source>
</evidence>
<dbReference type="Pfam" id="PF00005">
    <property type="entry name" value="ABC_tran"/>
    <property type="match status" value="2"/>
</dbReference>
<dbReference type="CDD" id="cd03221">
    <property type="entry name" value="ABCF_EF-3"/>
    <property type="match status" value="2"/>
</dbReference>
<dbReference type="PROSITE" id="PS00211">
    <property type="entry name" value="ABC_TRANSPORTER_1"/>
    <property type="match status" value="1"/>
</dbReference>
<dbReference type="InterPro" id="IPR050611">
    <property type="entry name" value="ABCF"/>
</dbReference>
<feature type="domain" description="ABC transporter" evidence="5">
    <location>
        <begin position="273"/>
        <end position="475"/>
    </location>
</feature>
<dbReference type="InterPro" id="IPR003593">
    <property type="entry name" value="AAA+_ATPase"/>
</dbReference>
<dbReference type="SUPFAM" id="SSF52540">
    <property type="entry name" value="P-loop containing nucleoside triphosphate hydrolases"/>
    <property type="match status" value="2"/>
</dbReference>
<proteinExistence type="predicted"/>
<dbReference type="GO" id="GO:0005524">
    <property type="term" value="F:ATP binding"/>
    <property type="evidence" value="ECO:0007669"/>
    <property type="project" value="UniProtKB-KW"/>
</dbReference>
<accession>A0A0Q9YM26</accession>
<dbReference type="Gene3D" id="3.40.50.300">
    <property type="entry name" value="P-loop containing nucleotide triphosphate hydrolases"/>
    <property type="match status" value="3"/>
</dbReference>
<evidence type="ECO:0000313" key="7">
    <source>
        <dbReference type="EMBL" id="MCS5712828.1"/>
    </source>
</evidence>
<evidence type="ECO:0000313" key="6">
    <source>
        <dbReference type="EMBL" id="KRG17719.1"/>
    </source>
</evidence>
<reference evidence="7" key="3">
    <citation type="submission" date="2021-06" db="EMBL/GenBank/DDBJ databases">
        <title>Genomic Description and Analysis of Intracellular Bacteria, Candidatus Berkiella cookevillensis and Candidatus Berkiella aquae.</title>
        <authorList>
            <person name="Kidane D.T."/>
            <person name="Mehari Y.T."/>
            <person name="Rice F.C."/>
            <person name="Arivett B.A."/>
            <person name="Farone A.L."/>
            <person name="Berk S.G."/>
            <person name="Farone M.B."/>
        </authorList>
    </citation>
    <scope>NUCLEOTIDE SEQUENCE</scope>
    <source>
        <strain evidence="7">HT99</strain>
    </source>
</reference>
<keyword evidence="1" id="KW-0677">Repeat</keyword>
<dbReference type="InterPro" id="IPR003439">
    <property type="entry name" value="ABC_transporter-like_ATP-bd"/>
</dbReference>
<reference evidence="6" key="1">
    <citation type="submission" date="2015-09" db="EMBL/GenBank/DDBJ databases">
        <title>Draft Genome Sequences of Two Novel Amoeba-resistant Intranuclear Bacteria, Candidatus Berkiella cookevillensis and Candidatus Berkiella aquae.</title>
        <authorList>
            <person name="Mehari Y.T."/>
            <person name="Arivett B.A."/>
            <person name="Farone A.L."/>
            <person name="Gunderson J.H."/>
            <person name="Farone M.B."/>
        </authorList>
    </citation>
    <scope>NUCLEOTIDE SEQUENCE [LARGE SCALE GENOMIC DNA]</scope>
    <source>
        <strain evidence="6">HT99</strain>
    </source>
</reference>
<dbReference type="PROSITE" id="PS50893">
    <property type="entry name" value="ABC_TRANSPORTER_2"/>
    <property type="match status" value="2"/>
</dbReference>
<dbReference type="GO" id="GO:0016887">
    <property type="term" value="F:ATP hydrolysis activity"/>
    <property type="evidence" value="ECO:0007669"/>
    <property type="project" value="InterPro"/>
</dbReference>
<keyword evidence="3 6" id="KW-0067">ATP-binding</keyword>
<dbReference type="SMART" id="SM00382">
    <property type="entry name" value="AAA"/>
    <property type="match status" value="2"/>
</dbReference>
<dbReference type="STRING" id="295108.HT99x_03156"/>
<feature type="region of interest" description="Disordered" evidence="4">
    <location>
        <begin position="226"/>
        <end position="245"/>
    </location>
</feature>
<keyword evidence="8" id="KW-1185">Reference proteome</keyword>
<feature type="domain" description="ABC transporter" evidence="5">
    <location>
        <begin position="6"/>
        <end position="179"/>
    </location>
</feature>